<keyword evidence="3" id="KW-0227">DNA damage</keyword>
<evidence type="ECO:0000256" key="6">
    <source>
        <dbReference type="SAM" id="MobiDB-lite"/>
    </source>
</evidence>
<evidence type="ECO:0000259" key="9">
    <source>
        <dbReference type="SMART" id="SM01032"/>
    </source>
</evidence>
<evidence type="ECO:0000259" key="8">
    <source>
        <dbReference type="SMART" id="SM01031"/>
    </source>
</evidence>
<dbReference type="SUPFAM" id="SSF54001">
    <property type="entry name" value="Cysteine proteinases"/>
    <property type="match status" value="1"/>
</dbReference>
<feature type="region of interest" description="Disordered" evidence="6">
    <location>
        <begin position="355"/>
        <end position="408"/>
    </location>
</feature>
<dbReference type="Gene3D" id="3.30.70.2460">
    <property type="entry name" value="Rad4, beta-hairpin domain BHD3"/>
    <property type="match status" value="1"/>
</dbReference>
<dbReference type="GO" id="GO:0071942">
    <property type="term" value="C:XPC complex"/>
    <property type="evidence" value="ECO:0007669"/>
    <property type="project" value="TreeGrafter"/>
</dbReference>
<gene>
    <name evidence="10" type="ORF">LY89DRAFT_204884</name>
</gene>
<keyword evidence="11" id="KW-1185">Reference proteome</keyword>
<dbReference type="GO" id="GO:0005737">
    <property type="term" value="C:cytoplasm"/>
    <property type="evidence" value="ECO:0007669"/>
    <property type="project" value="TreeGrafter"/>
</dbReference>
<comment type="subcellular location">
    <subcellularLocation>
        <location evidence="1">Nucleus</location>
    </subcellularLocation>
</comment>
<evidence type="ECO:0000256" key="3">
    <source>
        <dbReference type="ARBA" id="ARBA00022763"/>
    </source>
</evidence>
<dbReference type="STRING" id="149040.A0A194WX84"/>
<dbReference type="InterPro" id="IPR018328">
    <property type="entry name" value="Rad4_beta-hairpin_dom3"/>
</dbReference>
<keyword evidence="4" id="KW-0234">DNA repair</keyword>
<dbReference type="Pfam" id="PF03835">
    <property type="entry name" value="Rad4"/>
    <property type="match status" value="1"/>
</dbReference>
<dbReference type="SMART" id="SM01031">
    <property type="entry name" value="BHD_2"/>
    <property type="match status" value="1"/>
</dbReference>
<dbReference type="SMART" id="SM01032">
    <property type="entry name" value="BHD_3"/>
    <property type="match status" value="1"/>
</dbReference>
<dbReference type="GeneID" id="28815541"/>
<evidence type="ECO:0000313" key="10">
    <source>
        <dbReference type="EMBL" id="KUJ12294.1"/>
    </source>
</evidence>
<dbReference type="SMART" id="SM01030">
    <property type="entry name" value="BHD_1"/>
    <property type="match status" value="1"/>
</dbReference>
<feature type="compositionally biased region" description="Basic residues" evidence="6">
    <location>
        <begin position="37"/>
        <end position="48"/>
    </location>
</feature>
<dbReference type="Proteomes" id="UP000070700">
    <property type="component" value="Unassembled WGS sequence"/>
</dbReference>
<dbReference type="Gene3D" id="2.20.20.110">
    <property type="entry name" value="Rad4, beta-hairpin domain BHD1"/>
    <property type="match status" value="1"/>
</dbReference>
<dbReference type="InterPro" id="IPR004583">
    <property type="entry name" value="DNA_repair_Rad4"/>
</dbReference>
<feature type="compositionally biased region" description="Polar residues" evidence="6">
    <location>
        <begin position="87"/>
        <end position="98"/>
    </location>
</feature>
<dbReference type="AlphaFoldDB" id="A0A194WX84"/>
<dbReference type="InterPro" id="IPR042488">
    <property type="entry name" value="Rad4_BHD3_sf"/>
</dbReference>
<dbReference type="KEGG" id="psco:LY89DRAFT_204884"/>
<protein>
    <submittedName>
        <fullName evidence="10">Rad4-domain-containing protein</fullName>
    </submittedName>
</protein>
<comment type="similarity">
    <text evidence="2">Belongs to the XPC family.</text>
</comment>
<dbReference type="Gene3D" id="3.30.60.290">
    <property type="entry name" value="Rad4, beta-hairpin domain BHD2"/>
    <property type="match status" value="1"/>
</dbReference>
<dbReference type="InterPro" id="IPR018326">
    <property type="entry name" value="Rad4_beta-hairpin_dom1"/>
</dbReference>
<dbReference type="Gene3D" id="3.90.260.10">
    <property type="entry name" value="Transglutaminase-like"/>
    <property type="match status" value="1"/>
</dbReference>
<dbReference type="Pfam" id="PF10404">
    <property type="entry name" value="BHD_2"/>
    <property type="match status" value="1"/>
</dbReference>
<evidence type="ECO:0000256" key="2">
    <source>
        <dbReference type="ARBA" id="ARBA00009525"/>
    </source>
</evidence>
<evidence type="ECO:0000256" key="4">
    <source>
        <dbReference type="ARBA" id="ARBA00023204"/>
    </source>
</evidence>
<keyword evidence="5" id="KW-0539">Nucleus</keyword>
<feature type="domain" description="Rad4 beta-hairpin" evidence="8">
    <location>
        <begin position="618"/>
        <end position="675"/>
    </location>
</feature>
<dbReference type="PANTHER" id="PTHR12135">
    <property type="entry name" value="DNA REPAIR PROTEIN XP-C / RAD4"/>
    <property type="match status" value="1"/>
</dbReference>
<dbReference type="Pfam" id="PF10405">
    <property type="entry name" value="BHD_3"/>
    <property type="match status" value="1"/>
</dbReference>
<accession>A0A194WX84</accession>
<feature type="domain" description="Rad4 beta-hairpin" evidence="7">
    <location>
        <begin position="554"/>
        <end position="616"/>
    </location>
</feature>
<dbReference type="GO" id="GO:0003684">
    <property type="term" value="F:damaged DNA binding"/>
    <property type="evidence" value="ECO:0007669"/>
    <property type="project" value="InterPro"/>
</dbReference>
<reference evidence="10 11" key="1">
    <citation type="submission" date="2015-10" db="EMBL/GenBank/DDBJ databases">
        <title>Full genome of DAOMC 229536 Phialocephala scopiformis, a fungal endophyte of spruce producing the potent anti-insectan compound rugulosin.</title>
        <authorList>
            <consortium name="DOE Joint Genome Institute"/>
            <person name="Walker A.K."/>
            <person name="Frasz S.L."/>
            <person name="Seifert K.A."/>
            <person name="Miller J.D."/>
            <person name="Mondo S.J."/>
            <person name="Labutti K."/>
            <person name="Lipzen A."/>
            <person name="Dockter R."/>
            <person name="Kennedy M."/>
            <person name="Grigoriev I.V."/>
            <person name="Spatafora J.W."/>
        </authorList>
    </citation>
    <scope>NUCLEOTIDE SEQUENCE [LARGE SCALE GENOMIC DNA]</scope>
    <source>
        <strain evidence="10 11">CBS 120377</strain>
    </source>
</reference>
<dbReference type="InterPro" id="IPR038765">
    <property type="entry name" value="Papain-like_cys_pep_sf"/>
</dbReference>
<dbReference type="InterPro" id="IPR018325">
    <property type="entry name" value="Rad4/PNGase_transGLS-fold"/>
</dbReference>
<sequence>MPPRRRGRPSKNTSNLNDDENKFPGLAGPSASPASSSKKRASARKGKGKVNPSQTAVPDVYREMLADLPIQPDVPERPLKRRRTGKRNFNSTLASSPTDPDPVTQEPDDEEELEFEDVLAPQAEESSDEDEFTLPRKLQQTAYRDTDESEDEDFDWEGIGFDAKPEVEESGDLELTLVKKPEPSPKTPIQRRRAVSKEERVARLEIHKMHVLCLLSYLDKRNEWINDSDTKEILGTLLDKKTLGSLRPRSDLSQFSQTESLKRGLDQVCNMWRSKFQITARGMRRALWAEDDKDLENYSPPDDLDNTFEKSDFQEAARKLKGSRDLGALLFCSLLRSADVETRLVCSLQVLSFNTGGPPMQRAPKKKPNPATPESDKPTPVDINGPNSPSGNARSAAAPGMSMNPRSRLGHPHAANYFMPEMSSPALLPKPKPKPIRESPFPVFWVEVFDEAHQKWLPVDPLVTESIAKPMRFEPPANDRENSMTYVIAFEEEGCARDVTRRYTKAYNAKTRKNRVESTPGGDKWWRRAMRPYRRGYTNDADQIEDTEFAAAEAREPMPKNIQDFKDHPYYALERHLRRNEVLISTREAGKVAAGRDANAPGGKKLESIYRRKDVKIARSADAWYRLGRDIKVGEQPVKTVAPKKRAEADDMDDEDDRAGTNLYTEAQTELCAVPPVVDGIIPKNRYGNLDVYVPTMVPQGGVHIPYAEAQRAARIVGVDYADAVTGFEFRGRHGTAVIKGVVVATEYQEAVEAIIAGLRDELARAEEAMRASAVVKMWKRFLVGLRIRQRISGYGGDEDEPDAVQEDVGESESDISEFVDDEEGGGFIPE</sequence>
<dbReference type="EMBL" id="KQ947424">
    <property type="protein sequence ID" value="KUJ12294.1"/>
    <property type="molecule type" value="Genomic_DNA"/>
</dbReference>
<dbReference type="FunFam" id="3.30.70.2460:FF:000001">
    <property type="entry name" value="DNA repair protein Rad4 family"/>
    <property type="match status" value="1"/>
</dbReference>
<feature type="region of interest" description="Disordered" evidence="6">
    <location>
        <begin position="1"/>
        <end position="153"/>
    </location>
</feature>
<name>A0A194WX84_MOLSC</name>
<dbReference type="RefSeq" id="XP_018066649.1">
    <property type="nucleotide sequence ID" value="XM_018205815.1"/>
</dbReference>
<feature type="domain" description="Rad4 beta-hairpin" evidence="9">
    <location>
        <begin position="682"/>
        <end position="756"/>
    </location>
</feature>
<feature type="compositionally biased region" description="Acidic residues" evidence="6">
    <location>
        <begin position="797"/>
        <end position="825"/>
    </location>
</feature>
<dbReference type="GO" id="GO:0006298">
    <property type="term" value="P:mismatch repair"/>
    <property type="evidence" value="ECO:0007669"/>
    <property type="project" value="TreeGrafter"/>
</dbReference>
<dbReference type="GO" id="GO:0000111">
    <property type="term" value="C:nucleotide-excision repair factor 2 complex"/>
    <property type="evidence" value="ECO:0007669"/>
    <property type="project" value="TreeGrafter"/>
</dbReference>
<feature type="compositionally biased region" description="Low complexity" evidence="6">
    <location>
        <begin position="27"/>
        <end position="36"/>
    </location>
</feature>
<dbReference type="Pfam" id="PF10403">
    <property type="entry name" value="BHD_1"/>
    <property type="match status" value="1"/>
</dbReference>
<dbReference type="PANTHER" id="PTHR12135:SF0">
    <property type="entry name" value="DNA REPAIR PROTEIN COMPLEMENTING XP-C CELLS"/>
    <property type="match status" value="1"/>
</dbReference>
<dbReference type="GO" id="GO:0006289">
    <property type="term" value="P:nucleotide-excision repair"/>
    <property type="evidence" value="ECO:0007669"/>
    <property type="project" value="InterPro"/>
</dbReference>
<organism evidence="10 11">
    <name type="scientific">Mollisia scopiformis</name>
    <name type="common">Conifer needle endophyte fungus</name>
    <name type="synonym">Phialocephala scopiformis</name>
    <dbReference type="NCBI Taxonomy" id="149040"/>
    <lineage>
        <taxon>Eukaryota</taxon>
        <taxon>Fungi</taxon>
        <taxon>Dikarya</taxon>
        <taxon>Ascomycota</taxon>
        <taxon>Pezizomycotina</taxon>
        <taxon>Leotiomycetes</taxon>
        <taxon>Helotiales</taxon>
        <taxon>Mollisiaceae</taxon>
        <taxon>Mollisia</taxon>
    </lineage>
</organism>
<evidence type="ECO:0000256" key="5">
    <source>
        <dbReference type="ARBA" id="ARBA00023242"/>
    </source>
</evidence>
<dbReference type="InterPro" id="IPR018327">
    <property type="entry name" value="BHD_2"/>
</dbReference>
<evidence type="ECO:0000256" key="1">
    <source>
        <dbReference type="ARBA" id="ARBA00004123"/>
    </source>
</evidence>
<proteinExistence type="inferred from homology"/>
<evidence type="ECO:0000313" key="11">
    <source>
        <dbReference type="Proteomes" id="UP000070700"/>
    </source>
</evidence>
<feature type="region of interest" description="Disordered" evidence="6">
    <location>
        <begin position="795"/>
        <end position="831"/>
    </location>
</feature>
<dbReference type="GO" id="GO:0003697">
    <property type="term" value="F:single-stranded DNA binding"/>
    <property type="evidence" value="ECO:0007669"/>
    <property type="project" value="TreeGrafter"/>
</dbReference>
<evidence type="ECO:0000259" key="7">
    <source>
        <dbReference type="SMART" id="SM01030"/>
    </source>
</evidence>
<dbReference type="FunCoup" id="A0A194WX84">
    <property type="interactions" value="133"/>
</dbReference>
<dbReference type="InterPro" id="IPR036985">
    <property type="entry name" value="Transglutaminase-like_sf"/>
</dbReference>
<dbReference type="OrthoDB" id="300780at2759"/>
<dbReference type="InParanoid" id="A0A194WX84"/>
<feature type="compositionally biased region" description="Acidic residues" evidence="6">
    <location>
        <begin position="106"/>
        <end position="117"/>
    </location>
</feature>